<reference evidence="3 4" key="2">
    <citation type="journal article" date="2013" name="PLoS ONE">
        <title>INDIGO - INtegrated Data Warehouse of MIcrobial GenOmes with Examples from the Red Sea Extremophiles.</title>
        <authorList>
            <person name="Alam I."/>
            <person name="Antunes A."/>
            <person name="Kamau A.A."/>
            <person name="Ba Alawi W."/>
            <person name="Kalkatawi M."/>
            <person name="Stingl U."/>
            <person name="Bajic V.B."/>
        </authorList>
    </citation>
    <scope>NUCLEOTIDE SEQUENCE [LARGE SCALE GENOMIC DNA]</scope>
    <source>
        <strain evidence="3 4">SARL4B</strain>
    </source>
</reference>
<accession>S6CV83</accession>
<dbReference type="HOGENOM" id="CLU_216661_0_0_2"/>
<dbReference type="KEGG" id="hti:HTIA_p2867"/>
<dbReference type="AlphaFoldDB" id="S6CV83"/>
<evidence type="ECO:0000313" key="4">
    <source>
        <dbReference type="Proteomes" id="UP000003861"/>
    </source>
</evidence>
<geneLocation type="plasmid" evidence="2 5">
    <name>pHTIA</name>
</geneLocation>
<dbReference type="eggNOG" id="arCOG11865">
    <property type="taxonomic scope" value="Archaea"/>
</dbReference>
<dbReference type="Proteomes" id="UP000015381">
    <property type="component" value="Plasmid pHTIA"/>
</dbReference>
<protein>
    <submittedName>
        <fullName evidence="2">Uncharacterized protein</fullName>
    </submittedName>
</protein>
<reference evidence="2 5" key="3">
    <citation type="journal article" date="2014" name="Environ. Microbiol.">
        <title>Halorhabdus tiamatea: proteogenomics and glycosidase activity measurements identify the first cultivated euryarchaeon from a deep-sea anoxic brine lake as potential polysaccharide degrader.</title>
        <authorList>
            <person name="Werner J."/>
            <person name="Ferrer M."/>
            <person name="Michel G."/>
            <person name="Mann A.J."/>
            <person name="Huang S."/>
            <person name="Juarez S."/>
            <person name="Ciordia S."/>
            <person name="Albar J.P."/>
            <person name="Alcaide M."/>
            <person name="La Cono V."/>
            <person name="Yakimov M.M."/>
            <person name="Antunes A."/>
            <person name="Taborda M."/>
            <person name="Da Costa M.S."/>
            <person name="Amann R.I."/>
            <person name="Gloeckner F.O."/>
            <person name="Golyshina O.V."/>
            <person name="Golyshin P.N."/>
            <person name="Teeling H."/>
        </authorList>
    </citation>
    <scope>NUCLEOTIDE SEQUENCE [LARGE SCALE GENOMIC DNA]</scope>
    <source>
        <strain evidence="5">SARL4B</strain>
        <strain evidence="2">Type strain: SARL4B</strain>
        <plasmid evidence="2">pHTIA</plasmid>
    </source>
</reference>
<keyword evidence="5" id="KW-1185">Reference proteome</keyword>
<dbReference type="Proteomes" id="UP000003861">
    <property type="component" value="Unassembled WGS sequence"/>
</dbReference>
<proteinExistence type="predicted"/>
<name>S6CV83_9EURY</name>
<dbReference type="EMBL" id="AFNT02000050">
    <property type="protein sequence ID" value="ERJ04911.1"/>
    <property type="molecule type" value="Genomic_DNA"/>
</dbReference>
<evidence type="ECO:0000313" key="3">
    <source>
        <dbReference type="EMBL" id="ERJ04911.1"/>
    </source>
</evidence>
<evidence type="ECO:0000313" key="2">
    <source>
        <dbReference type="EMBL" id="CCQ34969.1"/>
    </source>
</evidence>
<sequence>MVLEDIPSIEELAEITGQAEEQLQKDREASSRMAQSSCEEPRRHADE</sequence>
<evidence type="ECO:0000256" key="1">
    <source>
        <dbReference type="SAM" id="MobiDB-lite"/>
    </source>
</evidence>
<reference evidence="3 4" key="1">
    <citation type="journal article" date="2011" name="J. Bacteriol.">
        <title>Genome sequence of Halorhabdus tiamatea, the first archaeon isolated from a deep-sea anoxic brine lake.</title>
        <authorList>
            <person name="Antunes A."/>
            <person name="Alam I."/>
            <person name="Bajic V.B."/>
            <person name="Stingl U."/>
        </authorList>
    </citation>
    <scope>NUCLEOTIDE SEQUENCE [LARGE SCALE GENOMIC DNA]</scope>
    <source>
        <strain evidence="3 4">SARL4B</strain>
    </source>
</reference>
<dbReference type="EMBL" id="HF571521">
    <property type="protein sequence ID" value="CCQ34969.1"/>
    <property type="molecule type" value="Genomic_DNA"/>
</dbReference>
<dbReference type="RefSeq" id="WP_020931465.1">
    <property type="nucleotide sequence ID" value="NZ_AFNT02000050.1"/>
</dbReference>
<feature type="region of interest" description="Disordered" evidence="1">
    <location>
        <begin position="19"/>
        <end position="47"/>
    </location>
</feature>
<organism evidence="2 5">
    <name type="scientific">Halorhabdus tiamatea SARL4B</name>
    <dbReference type="NCBI Taxonomy" id="1033806"/>
    <lineage>
        <taxon>Archaea</taxon>
        <taxon>Methanobacteriati</taxon>
        <taxon>Methanobacteriota</taxon>
        <taxon>Stenosarchaea group</taxon>
        <taxon>Halobacteria</taxon>
        <taxon>Halobacteriales</taxon>
        <taxon>Haloarculaceae</taxon>
        <taxon>Halorhabdus</taxon>
    </lineage>
</organism>
<evidence type="ECO:0000313" key="5">
    <source>
        <dbReference type="Proteomes" id="UP000015381"/>
    </source>
</evidence>
<keyword evidence="2" id="KW-0614">Plasmid</keyword>
<gene>
    <name evidence="3" type="ORF">HLRTI_003086</name>
    <name evidence="2" type="ORF">HTIA_p2867</name>
</gene>